<name>A0A9Q4T4F9_9ENTR</name>
<accession>A0A9Q4T4F9</accession>
<organism evidence="2 3">
    <name type="scientific">Cronobacter dublinensis</name>
    <dbReference type="NCBI Taxonomy" id="413497"/>
    <lineage>
        <taxon>Bacteria</taxon>
        <taxon>Pseudomonadati</taxon>
        <taxon>Pseudomonadota</taxon>
        <taxon>Gammaproteobacteria</taxon>
        <taxon>Enterobacterales</taxon>
        <taxon>Enterobacteriaceae</taxon>
        <taxon>Cronobacter</taxon>
    </lineage>
</organism>
<comment type="caution">
    <text evidence="2">The sequence shown here is derived from an EMBL/GenBank/DDBJ whole genome shotgun (WGS) entry which is preliminary data.</text>
</comment>
<gene>
    <name evidence="2" type="ORF">EHJ13_22165</name>
</gene>
<sequence length="69" mass="7927">MNRHEVRSTLFRSAGYDATTGVLELEYRNGAYRRWLAVPAKVYQAFCAAADSDTFFKTRIDGRYLSDAR</sequence>
<evidence type="ECO:0000313" key="2">
    <source>
        <dbReference type="EMBL" id="NCH90110.1"/>
    </source>
</evidence>
<evidence type="ECO:0000259" key="1">
    <source>
        <dbReference type="Pfam" id="PF13619"/>
    </source>
</evidence>
<feature type="domain" description="KTSC" evidence="1">
    <location>
        <begin position="8"/>
        <end position="64"/>
    </location>
</feature>
<dbReference type="Proteomes" id="UP000778262">
    <property type="component" value="Unassembled WGS sequence"/>
</dbReference>
<dbReference type="EMBL" id="RPBY01000023">
    <property type="protein sequence ID" value="NCH90110.1"/>
    <property type="molecule type" value="Genomic_DNA"/>
</dbReference>
<dbReference type="RefSeq" id="WP_134877474.1">
    <property type="nucleotide sequence ID" value="NZ_CP166012.1"/>
</dbReference>
<protein>
    <submittedName>
        <fullName evidence="2">KTSC domain-containing protein</fullName>
    </submittedName>
</protein>
<dbReference type="AlphaFoldDB" id="A0A9Q4T4F9"/>
<dbReference type="Pfam" id="PF13619">
    <property type="entry name" value="KTSC"/>
    <property type="match status" value="1"/>
</dbReference>
<dbReference type="InterPro" id="IPR025309">
    <property type="entry name" value="KTSC_dom"/>
</dbReference>
<reference evidence="2" key="1">
    <citation type="submission" date="2018-11" db="EMBL/GenBank/DDBJ databases">
        <title>Genomics analysis of Putative Virulence Factors on Adhesion and Cytotoxicity for Cronobacter spp.</title>
        <authorList>
            <person name="Cui J."/>
        </authorList>
    </citation>
    <scope>NUCLEOTIDE SEQUENCE</scope>
    <source>
        <strain evidence="2">SD69</strain>
    </source>
</reference>
<evidence type="ECO:0000313" key="3">
    <source>
        <dbReference type="Proteomes" id="UP000778262"/>
    </source>
</evidence>
<proteinExistence type="predicted"/>